<evidence type="ECO:0000313" key="2">
    <source>
        <dbReference type="Proteomes" id="UP001217838"/>
    </source>
</evidence>
<organism evidence="1 2">
    <name type="scientific">Nannocystis radixulma</name>
    <dbReference type="NCBI Taxonomy" id="2995305"/>
    <lineage>
        <taxon>Bacteria</taxon>
        <taxon>Pseudomonadati</taxon>
        <taxon>Myxococcota</taxon>
        <taxon>Polyangia</taxon>
        <taxon>Nannocystales</taxon>
        <taxon>Nannocystaceae</taxon>
        <taxon>Nannocystis</taxon>
    </lineage>
</organism>
<dbReference type="Proteomes" id="UP001217838">
    <property type="component" value="Unassembled WGS sequence"/>
</dbReference>
<dbReference type="EMBL" id="JAQNDN010000001">
    <property type="protein sequence ID" value="MDC0666870.1"/>
    <property type="molecule type" value="Genomic_DNA"/>
</dbReference>
<gene>
    <name evidence="1" type="ORF">POL58_03945</name>
</gene>
<protein>
    <recommendedName>
        <fullName evidence="3">Secreted protein</fullName>
    </recommendedName>
</protein>
<name>A0ABT5AYF0_9BACT</name>
<comment type="caution">
    <text evidence="1">The sequence shown here is derived from an EMBL/GenBank/DDBJ whole genome shotgun (WGS) entry which is preliminary data.</text>
</comment>
<accession>A0ABT5AYF0</accession>
<sequence>MEALFIAAVTVLVVGYGFVRLRRADEAARRYLESGQEKPLQLAHLSGTLARVARETRTLRIWLESPLQAVRDQLTADLTRTDEDIEAFDAVLLDTSREVGLWLAMIDGLQPHERQELEQLGAGAGAIRGAMEAENGAFERAHLKAPGRPPMDQRIEAILRELTRIENALQGQGHVYR</sequence>
<evidence type="ECO:0000313" key="1">
    <source>
        <dbReference type="EMBL" id="MDC0666870.1"/>
    </source>
</evidence>
<keyword evidence="2" id="KW-1185">Reference proteome</keyword>
<dbReference type="RefSeq" id="WP_271994603.1">
    <property type="nucleotide sequence ID" value="NZ_JAQNDN010000001.1"/>
</dbReference>
<proteinExistence type="predicted"/>
<evidence type="ECO:0008006" key="3">
    <source>
        <dbReference type="Google" id="ProtNLM"/>
    </source>
</evidence>
<reference evidence="1 2" key="1">
    <citation type="submission" date="2022-11" db="EMBL/GenBank/DDBJ databases">
        <title>Minimal conservation of predation-associated metabolite biosynthetic gene clusters underscores biosynthetic potential of Myxococcota including descriptions for ten novel species: Archangium lansinium sp. nov., Myxococcus landrumus sp. nov., Nannocystis bai.</title>
        <authorList>
            <person name="Ahearne A."/>
            <person name="Stevens C."/>
            <person name="Dowd S."/>
        </authorList>
    </citation>
    <scope>NUCLEOTIDE SEQUENCE [LARGE SCALE GENOMIC DNA]</scope>
    <source>
        <strain evidence="1 2">NCELM</strain>
    </source>
</reference>